<dbReference type="InterPro" id="IPR042539">
    <property type="entry name" value="Matrix_C"/>
</dbReference>
<dbReference type="EMBL" id="KY488322">
    <property type="protein sequence ID" value="APX56393.1"/>
    <property type="molecule type" value="Viral_cRNA"/>
</dbReference>
<dbReference type="Pfam" id="PF00661">
    <property type="entry name" value="Matrix_Paramyxo_N"/>
    <property type="match status" value="1"/>
</dbReference>
<evidence type="ECO:0000313" key="15">
    <source>
        <dbReference type="EMBL" id="APX56398.1"/>
    </source>
</evidence>
<dbReference type="InterPro" id="IPR042540">
    <property type="entry name" value="Matrix_N"/>
</dbReference>
<accession>A0A076V6D8</accession>
<organism evidence="8 17">
    <name type="scientific">Morbillivirus caprinae</name>
    <dbReference type="NCBI Taxonomy" id="3052343"/>
    <lineage>
        <taxon>Viruses</taxon>
        <taxon>Riboviria</taxon>
        <taxon>Orthornavirae</taxon>
        <taxon>Negarnaviricota</taxon>
        <taxon>Haploviricotina</taxon>
        <taxon>Monjiviricetes</taxon>
        <taxon>Mononegavirales</taxon>
        <taxon>Paramyxoviridae</taxon>
        <taxon>Orthoparamyxovirinae</taxon>
        <taxon>Morbillivirus</taxon>
    </lineage>
</organism>
<dbReference type="Gene3D" id="2.70.20.60">
    <property type="entry name" value="Viral matrix protein, C-terminal domain"/>
    <property type="match status" value="1"/>
</dbReference>
<evidence type="ECO:0000256" key="5">
    <source>
        <dbReference type="ARBA" id="ARBA00023311"/>
    </source>
</evidence>
<reference evidence="11" key="4">
    <citation type="submission" date="2017-01" db="EMBL/GenBank/DDBJ databases">
        <title>Partial genome sequences of Peste-des-petits-ruminants virus isolates from Africa.</title>
        <authorList>
            <person name="Bataille A."/>
            <person name="Salami H."/>
            <person name="Lo M."/>
            <person name="Seck I."/>
            <person name="Diop M."/>
            <person name="El Mamy A.B."/>
            <person name="El Arbi A.S."/>
            <person name="Kaba L."/>
            <person name="Niang M."/>
            <person name="Cetre-Sossah C."/>
            <person name="Kwiatek O."/>
            <person name="Albina E."/>
            <person name="Libeau G."/>
        </authorList>
    </citation>
    <scope>NUCLEOTIDE SEQUENCE</scope>
    <source>
        <strain evidence="13">Kol18</strain>
        <strain evidence="15">Mbour_Joal</strain>
        <strain evidence="16">Mecke1</strain>
        <strain evidence="14">Mecke3</strain>
        <strain evidence="11">Thies05002</strain>
        <strain evidence="12">Thies14006</strain>
    </source>
</reference>
<evidence type="ECO:0000259" key="6">
    <source>
        <dbReference type="Pfam" id="PF00661"/>
    </source>
</evidence>
<dbReference type="EMBL" id="KR781449">
    <property type="protein sequence ID" value="AKT04305.1"/>
    <property type="molecule type" value="Viral_cRNA"/>
</dbReference>
<protein>
    <recommendedName>
        <fullName evidence="2">Matrix protein</fullName>
    </recommendedName>
</protein>
<dbReference type="GO" id="GO:0019031">
    <property type="term" value="C:viral envelope"/>
    <property type="evidence" value="ECO:0007669"/>
    <property type="project" value="UniProtKB-KW"/>
</dbReference>
<feature type="domain" description="Matrix protein C-terminal Paramyxoviridae" evidence="7">
    <location>
        <begin position="171"/>
        <end position="326"/>
    </location>
</feature>
<keyword evidence="4" id="KW-0261">Viral envelope protein</keyword>
<dbReference type="EMBL" id="KY488315">
    <property type="protein sequence ID" value="APX56386.1"/>
    <property type="molecule type" value="Viral_cRNA"/>
</dbReference>
<evidence type="ECO:0000313" key="13">
    <source>
        <dbReference type="EMBL" id="APX56393.1"/>
    </source>
</evidence>
<evidence type="ECO:0000313" key="9">
    <source>
        <dbReference type="EMBL" id="AKT04305.1"/>
    </source>
</evidence>
<sequence>MTEIYDFDKSAWDVKGSIARIEPTTYHDGRLVPQVRVIDPGLGDRKDECFMYLFLLGVIEDNDPLSPPVGRTFGSLPLGVGRSTAKPEELLREATELDIVVRRTAGLNEKLVFYNNTPLSLLTPWRKVLTTGSVFSANQVCNAVNLVPLDTPQRFRVVYMSITRLSDNGYYSVPRRMLEFRSANAVAFNILVTLRIENGTNPRRYIVGSWENPEVTFMVHVGNFRRKKNEVYSADYCKMKIEKMGLVFALGGIGGTSLHIRSTGKMSKTLHAQLGFKKILCYPLMDINEDLNRYLWRAECRIVKIQAVLQPSVPQEFRVYDDVIINDDQGLFKIL</sequence>
<evidence type="ECO:0000313" key="14">
    <source>
        <dbReference type="EMBL" id="APX56397.1"/>
    </source>
</evidence>
<evidence type="ECO:0000256" key="1">
    <source>
        <dbReference type="ARBA" id="ARBA00004328"/>
    </source>
</evidence>
<comment type="subcellular location">
    <subcellularLocation>
        <location evidence="1">Virion</location>
    </subcellularLocation>
</comment>
<evidence type="ECO:0000313" key="11">
    <source>
        <dbReference type="EMBL" id="APX56386.1"/>
    </source>
</evidence>
<gene>
    <name evidence="8" type="primary">M</name>
</gene>
<dbReference type="EMBL" id="KU236379">
    <property type="protein sequence ID" value="ANS54231.1"/>
    <property type="molecule type" value="Viral_cRNA"/>
</dbReference>
<reference evidence="10" key="2">
    <citation type="submission" date="2015-12" db="EMBL/GenBank/DDBJ databases">
        <title>Genome sequence of a Peste des Petits Ruminants virus from Liberia.</title>
        <authorList>
            <person name="Dundon W.G."/>
            <person name="Bodjo S.C."/>
            <person name="Chitsungo E."/>
            <person name="Nwankpa N.D."/>
            <person name="Boussini H."/>
            <person name="Elsawalhy A."/>
            <person name="Anderson J.R."/>
            <person name="Diallo A."/>
        </authorList>
    </citation>
    <scope>NUCLEOTIDE SEQUENCE</scope>
    <source>
        <strain evidence="10">Lib/2015</strain>
    </source>
</reference>
<dbReference type="InterPro" id="IPR000982">
    <property type="entry name" value="Matrix_Paramyxo_N"/>
</dbReference>
<dbReference type="Proteomes" id="UP000105415">
    <property type="component" value="Genome"/>
</dbReference>
<dbReference type="EMBL" id="KY488318">
    <property type="protein sequence ID" value="APX56389.1"/>
    <property type="molecule type" value="Viral_cRNA"/>
</dbReference>
<dbReference type="Pfam" id="PF23765">
    <property type="entry name" value="Matrix_Paramyxo_C"/>
    <property type="match status" value="1"/>
</dbReference>
<name>A0A076V6D8_9MONO</name>
<evidence type="ECO:0000313" key="16">
    <source>
        <dbReference type="EMBL" id="APX56399.1"/>
    </source>
</evidence>
<evidence type="ECO:0000313" key="10">
    <source>
        <dbReference type="EMBL" id="ANS54231.1"/>
    </source>
</evidence>
<dbReference type="EMBL" id="KY488326">
    <property type="protein sequence ID" value="APX56397.1"/>
    <property type="molecule type" value="Viral_cRNA"/>
</dbReference>
<dbReference type="EMBL" id="KY488328">
    <property type="protein sequence ID" value="APX56399.1"/>
    <property type="molecule type" value="Viral_cRNA"/>
</dbReference>
<evidence type="ECO:0000313" key="12">
    <source>
        <dbReference type="EMBL" id="APX56387.1"/>
    </source>
</evidence>
<reference evidence="8 17" key="1">
    <citation type="submission" date="2014-07" db="EMBL/GenBank/DDBJ databases">
        <title>Complete Genome Sequence of a Field Strain of Peste des Petits Ruminants Virus Isolated during 2010-2014 Epidemics in Senegal.</title>
        <authorList>
            <person name="Salami H."/>
            <person name="Croville G."/>
            <person name="Kwiatek O."/>
            <person name="Mariette J."/>
            <person name="Klopp C."/>
            <person name="Valiere S."/>
            <person name="Guerin J.-L."/>
            <person name="Lo M."/>
            <person name="Thiongane Y."/>
            <person name="Albina E."/>
            <person name="Libeau G."/>
        </authorList>
    </citation>
    <scope>NUCLEOTIDE SEQUENCE [LARGE SCALE GENOMIC DNA]</scope>
    <source>
        <strain evidence="8">SnDk11I13</strain>
    </source>
</reference>
<evidence type="ECO:0000313" key="8">
    <source>
        <dbReference type="EMBL" id="AIK19902.1"/>
    </source>
</evidence>
<proteinExistence type="predicted"/>
<keyword evidence="3" id="KW-0946">Virion</keyword>
<evidence type="ECO:0000313" key="17">
    <source>
        <dbReference type="Proteomes" id="UP000105415"/>
    </source>
</evidence>
<evidence type="ECO:0000259" key="7">
    <source>
        <dbReference type="Pfam" id="PF23765"/>
    </source>
</evidence>
<dbReference type="Gene3D" id="2.70.20.50">
    <property type="entry name" value="Viral matrix protein, N-terminal domain"/>
    <property type="match status" value="1"/>
</dbReference>
<dbReference type="GO" id="GO:0019068">
    <property type="term" value="P:virion assembly"/>
    <property type="evidence" value="ECO:0007669"/>
    <property type="project" value="InterPro"/>
</dbReference>
<dbReference type="EMBL" id="KY488327">
    <property type="protein sequence ID" value="APX56398.1"/>
    <property type="molecule type" value="Viral_cRNA"/>
</dbReference>
<dbReference type="GO" id="GO:0039660">
    <property type="term" value="F:structural constituent of virion"/>
    <property type="evidence" value="ECO:0007669"/>
    <property type="project" value="UniProtKB-KW"/>
</dbReference>
<keyword evidence="5" id="KW-0468">Viral matrix protein</keyword>
<dbReference type="InterPro" id="IPR055413">
    <property type="entry name" value="Matrix_Paramyxo_C"/>
</dbReference>
<evidence type="ECO:0000256" key="4">
    <source>
        <dbReference type="ARBA" id="ARBA00022879"/>
    </source>
</evidence>
<feature type="domain" description="Matrix protein N-terminal" evidence="6">
    <location>
        <begin position="4"/>
        <end position="168"/>
    </location>
</feature>
<dbReference type="EMBL" id="KY488316">
    <property type="protein sequence ID" value="APX56387.1"/>
    <property type="molecule type" value="Viral_cRNA"/>
</dbReference>
<dbReference type="EMBL" id="KM212177">
    <property type="protein sequence ID" value="AIK19902.1"/>
    <property type="molecule type" value="Viral_cRNA"/>
</dbReference>
<reference evidence="9" key="3">
    <citation type="journal article" date="2016" name="Transbound. Emerg. Dis.">
        <title>Peste Des Petits Ruminants in Benin: Persistence of a Single Virus Genotype in the Country for Over 42 Years.</title>
        <authorList>
            <person name="Adombi C.M."/>
            <person name="Waqas A."/>
            <person name="Dundon W.G."/>
            <person name="Li S."/>
            <person name="Daojin Y."/>
            <person name="Kakpo L."/>
            <person name="Aplogan G.L."/>
            <person name="Diop M."/>
            <person name="Lo M.M."/>
            <person name="Silber R."/>
            <person name="Loitsch A."/>
            <person name="Diallo A."/>
        </authorList>
    </citation>
    <scope>NUCLEOTIDE SEQUENCE</scope>
    <source>
        <strain evidence="9">Benin/10/2011</strain>
    </source>
</reference>
<evidence type="ECO:0000256" key="2">
    <source>
        <dbReference type="ARBA" id="ARBA00017678"/>
    </source>
</evidence>
<evidence type="ECO:0000256" key="3">
    <source>
        <dbReference type="ARBA" id="ARBA00022844"/>
    </source>
</evidence>